<protein>
    <submittedName>
        <fullName evidence="1">Uncharacterized protein</fullName>
    </submittedName>
</protein>
<dbReference type="STRING" id="570521.SAMN04488508_104165"/>
<dbReference type="AlphaFoldDB" id="A0A1M6F9W6"/>
<evidence type="ECO:0000313" key="2">
    <source>
        <dbReference type="Proteomes" id="UP000184432"/>
    </source>
</evidence>
<proteinExistence type="predicted"/>
<sequence>MNRGIDFEVLNRISIMKLFALALILIFLACSKDDTEDIEYSLKLNGEVYTSNTLDLSKEATYIITINDIENYEKEDIHIIDNSNENVVINKVYDMNTSTFSLSFQTDASVSQDFSFTIKYLDLASFEVSGSLFSEQILSLRNDDEENTLVGDEVVFDYYLGHNFKVFNNNSVFADFSIDDLSISNATNNDLIILIKPFEDFFNISIKSYSIIKDPEVSFDVLYEGEVLKSFKNAKVVSNFNNKVVVKKNNGRTDVYYFFDDHLMRREIRSTTIAFREDYYSLWIASTSDYEYDENGYLKYQTNPGTNGGTSSYLWIDTPKGIKIESYRNQCISEGFKYNDEGLLIKKTFIDITCGGDFSDTEEYSDFVDEKPRKLTVNGVGMSYYLTGIFDLDYDSRGYLISKKNVDPTETLNNVESEFNHNVNDFRVEYGIWEKDYGLEVKRVIRRGSTAFTIDSYESDTQNRVISKIFDDGKEYRYEYIE</sequence>
<reference evidence="2" key="1">
    <citation type="submission" date="2016-11" db="EMBL/GenBank/DDBJ databases">
        <authorList>
            <person name="Varghese N."/>
            <person name="Submissions S."/>
        </authorList>
    </citation>
    <scope>NUCLEOTIDE SEQUENCE [LARGE SCALE GENOMIC DNA]</scope>
    <source>
        <strain evidence="2">DSM 22623</strain>
    </source>
</reference>
<keyword evidence="2" id="KW-1185">Reference proteome</keyword>
<organism evidence="1 2">
    <name type="scientific">Aquimarina spongiae</name>
    <dbReference type="NCBI Taxonomy" id="570521"/>
    <lineage>
        <taxon>Bacteria</taxon>
        <taxon>Pseudomonadati</taxon>
        <taxon>Bacteroidota</taxon>
        <taxon>Flavobacteriia</taxon>
        <taxon>Flavobacteriales</taxon>
        <taxon>Flavobacteriaceae</taxon>
        <taxon>Aquimarina</taxon>
    </lineage>
</organism>
<dbReference type="PROSITE" id="PS51257">
    <property type="entry name" value="PROKAR_LIPOPROTEIN"/>
    <property type="match status" value="1"/>
</dbReference>
<dbReference type="EMBL" id="FQYP01000004">
    <property type="protein sequence ID" value="SHI94461.1"/>
    <property type="molecule type" value="Genomic_DNA"/>
</dbReference>
<evidence type="ECO:0000313" key="1">
    <source>
        <dbReference type="EMBL" id="SHI94461.1"/>
    </source>
</evidence>
<gene>
    <name evidence="1" type="ORF">SAMN04488508_104165</name>
</gene>
<dbReference type="RefSeq" id="WP_073315992.1">
    <property type="nucleotide sequence ID" value="NZ_FQYP01000004.1"/>
</dbReference>
<dbReference type="Proteomes" id="UP000184432">
    <property type="component" value="Unassembled WGS sequence"/>
</dbReference>
<name>A0A1M6F9W6_9FLAO</name>
<accession>A0A1M6F9W6</accession>